<evidence type="ECO:0000313" key="10">
    <source>
        <dbReference type="Proteomes" id="UP000887575"/>
    </source>
</evidence>
<evidence type="ECO:0000256" key="8">
    <source>
        <dbReference type="SAM" id="MobiDB-lite"/>
    </source>
</evidence>
<keyword evidence="10" id="KW-1185">Reference proteome</keyword>
<comment type="subcellular location">
    <subcellularLocation>
        <location evidence="1">Nucleus</location>
    </subcellularLocation>
</comment>
<evidence type="ECO:0000256" key="4">
    <source>
        <dbReference type="ARBA" id="ARBA00022771"/>
    </source>
</evidence>
<keyword evidence="5" id="KW-0862">Zinc</keyword>
<dbReference type="AlphaFoldDB" id="A0AAF3FLQ0"/>
<evidence type="ECO:0000256" key="1">
    <source>
        <dbReference type="ARBA" id="ARBA00004123"/>
    </source>
</evidence>
<protein>
    <recommendedName>
        <fullName evidence="9">C2H2-type domain-containing protein</fullName>
    </recommendedName>
</protein>
<evidence type="ECO:0000256" key="5">
    <source>
        <dbReference type="ARBA" id="ARBA00022833"/>
    </source>
</evidence>
<dbReference type="InterPro" id="IPR036236">
    <property type="entry name" value="Znf_C2H2_sf"/>
</dbReference>
<dbReference type="InterPro" id="IPR013087">
    <property type="entry name" value="Znf_C2H2_type"/>
</dbReference>
<dbReference type="GO" id="GO:0008270">
    <property type="term" value="F:zinc ion binding"/>
    <property type="evidence" value="ECO:0007669"/>
    <property type="project" value="UniProtKB-KW"/>
</dbReference>
<feature type="region of interest" description="Disordered" evidence="8">
    <location>
        <begin position="605"/>
        <end position="641"/>
    </location>
</feature>
<keyword evidence="6" id="KW-0539">Nucleus</keyword>
<dbReference type="PANTHER" id="PTHR24406">
    <property type="entry name" value="TRANSCRIPTIONAL REPRESSOR CTCFL-RELATED"/>
    <property type="match status" value="1"/>
</dbReference>
<evidence type="ECO:0000256" key="2">
    <source>
        <dbReference type="ARBA" id="ARBA00022723"/>
    </source>
</evidence>
<dbReference type="PROSITE" id="PS50157">
    <property type="entry name" value="ZINC_FINGER_C2H2_2"/>
    <property type="match status" value="2"/>
</dbReference>
<feature type="region of interest" description="Disordered" evidence="8">
    <location>
        <begin position="705"/>
        <end position="730"/>
    </location>
</feature>
<proteinExistence type="predicted"/>
<reference evidence="11" key="1">
    <citation type="submission" date="2024-02" db="UniProtKB">
        <authorList>
            <consortium name="WormBaseParasite"/>
        </authorList>
    </citation>
    <scope>IDENTIFICATION</scope>
</reference>
<feature type="domain" description="C2H2-type" evidence="9">
    <location>
        <begin position="428"/>
        <end position="456"/>
    </location>
</feature>
<evidence type="ECO:0000256" key="7">
    <source>
        <dbReference type="PROSITE-ProRule" id="PRU00042"/>
    </source>
</evidence>
<accession>A0AAF3FLQ0</accession>
<evidence type="ECO:0000256" key="3">
    <source>
        <dbReference type="ARBA" id="ARBA00022737"/>
    </source>
</evidence>
<keyword evidence="2" id="KW-0479">Metal-binding</keyword>
<dbReference type="Proteomes" id="UP000887575">
    <property type="component" value="Unassembled WGS sequence"/>
</dbReference>
<feature type="compositionally biased region" description="Acidic residues" evidence="8">
    <location>
        <begin position="720"/>
        <end position="730"/>
    </location>
</feature>
<dbReference type="Gene3D" id="3.30.160.60">
    <property type="entry name" value="Classic Zinc Finger"/>
    <property type="match status" value="3"/>
</dbReference>
<keyword evidence="3" id="KW-0677">Repeat</keyword>
<name>A0AAF3FLQ0_9BILA</name>
<evidence type="ECO:0000313" key="11">
    <source>
        <dbReference type="WBParaSite" id="MBELARI_LOCUS7919"/>
    </source>
</evidence>
<dbReference type="SMART" id="SM00355">
    <property type="entry name" value="ZnF_C2H2"/>
    <property type="match status" value="7"/>
</dbReference>
<dbReference type="PROSITE" id="PS00028">
    <property type="entry name" value="ZINC_FINGER_C2H2_1"/>
    <property type="match status" value="2"/>
</dbReference>
<keyword evidence="4 7" id="KW-0863">Zinc-finger</keyword>
<evidence type="ECO:0000259" key="9">
    <source>
        <dbReference type="PROSITE" id="PS50157"/>
    </source>
</evidence>
<dbReference type="GO" id="GO:0005634">
    <property type="term" value="C:nucleus"/>
    <property type="evidence" value="ECO:0007669"/>
    <property type="project" value="UniProtKB-SubCell"/>
</dbReference>
<dbReference type="Pfam" id="PF00096">
    <property type="entry name" value="zf-C2H2"/>
    <property type="match status" value="3"/>
</dbReference>
<dbReference type="InterPro" id="IPR050888">
    <property type="entry name" value="ZnF_C2H2-type_TF"/>
</dbReference>
<evidence type="ECO:0000256" key="6">
    <source>
        <dbReference type="ARBA" id="ARBA00023242"/>
    </source>
</evidence>
<organism evidence="10 11">
    <name type="scientific">Mesorhabditis belari</name>
    <dbReference type="NCBI Taxonomy" id="2138241"/>
    <lineage>
        <taxon>Eukaryota</taxon>
        <taxon>Metazoa</taxon>
        <taxon>Ecdysozoa</taxon>
        <taxon>Nematoda</taxon>
        <taxon>Chromadorea</taxon>
        <taxon>Rhabditida</taxon>
        <taxon>Rhabditina</taxon>
        <taxon>Rhabditomorpha</taxon>
        <taxon>Rhabditoidea</taxon>
        <taxon>Rhabditidae</taxon>
        <taxon>Mesorhabditinae</taxon>
        <taxon>Mesorhabditis</taxon>
    </lineage>
</organism>
<dbReference type="WBParaSite" id="MBELARI_LOCUS7919">
    <property type="protein sequence ID" value="MBELARI_LOCUS7919"/>
    <property type="gene ID" value="MBELARI_LOCUS7919"/>
</dbReference>
<sequence length="730" mass="82795">MANLTYAYRNDLDAKTGKLIETDLPTTSQDTSGYYDDFEGVLVKGENGEIYAAFDNHARNDPINMADVMEIEITEAPDGIQAMTILAQRGAGQPLDLNDQGTAEMEGEQDLDDLMGPIPQGLKYRKNRQRGGCKCPECGDTFINAARLERHLAVHQVFGSYLCPLCGKTYKYEYNLFYHWRRTCRDLNDLLGSTEERRTMDVNALRALVDEVASKKAEIGPIDIGISRSLLFQNGPVAKLEIPKNPLGHRGTACQACGLIVLTSHMERHIRIHRGDLQPDERSACGGYFCDLCGLMFRQHFNLIKHWRTACPEIQANLPENCELTLDDRQLKEMVKELIQKAATNHVEERDYKLPMMRNPSASGLGYYKRNEILDHDVGTLADEDQRYTEEQGLVFADDFVDEDVSGEMPSSSRSGEKEKWSMDSQPVNCPECFRSFANAGRLERHLAGFHASYGAHHCILCGNRFKYDYNLLYHYRHSCPYTRTFIMRDVREQMDAQSLRKMVRNLAQREVKLTPTITTSHRMFCSTKNPMISNDEMVRRQMLGKANHQPPPIMTVPKNGLTGKNCPICQIVFYGTAIELHMRRAHSVSWEDYLAQKERESAYESAFSGGMEEEDDAEEAPPKLEPEIDPSEPTTTEISQKETLISESEITQTKSTIIHIKKVNGTFVEVMIEGFEEGYLQTLIDSGQLELEPGDEIEIVGETEETEGPHEDQEVGVIEYEDLPQNDDY</sequence>
<dbReference type="SUPFAM" id="SSF57667">
    <property type="entry name" value="beta-beta-alpha zinc fingers"/>
    <property type="match status" value="3"/>
</dbReference>
<feature type="domain" description="C2H2-type" evidence="9">
    <location>
        <begin position="133"/>
        <end position="155"/>
    </location>
</feature>